<dbReference type="EMBL" id="NIDE01000004">
    <property type="protein sequence ID" value="OWK43433.1"/>
    <property type="molecule type" value="Genomic_DNA"/>
</dbReference>
<dbReference type="RefSeq" id="WP_088254271.1">
    <property type="nucleotide sequence ID" value="NZ_NIDE01000004.1"/>
</dbReference>
<organism evidence="1 2">
    <name type="scientific">Fimbriiglobus ruber</name>
    <dbReference type="NCBI Taxonomy" id="1908690"/>
    <lineage>
        <taxon>Bacteria</taxon>
        <taxon>Pseudomonadati</taxon>
        <taxon>Planctomycetota</taxon>
        <taxon>Planctomycetia</taxon>
        <taxon>Gemmatales</taxon>
        <taxon>Gemmataceae</taxon>
        <taxon>Fimbriiglobus</taxon>
    </lineage>
</organism>
<dbReference type="PROSITE" id="PS51257">
    <property type="entry name" value="PROKAR_LIPOPROTEIN"/>
    <property type="match status" value="1"/>
</dbReference>
<evidence type="ECO:0000313" key="2">
    <source>
        <dbReference type="Proteomes" id="UP000214646"/>
    </source>
</evidence>
<dbReference type="OrthoDB" id="288558at2"/>
<name>A0A225DQR2_9BACT</name>
<evidence type="ECO:0008006" key="3">
    <source>
        <dbReference type="Google" id="ProtNLM"/>
    </source>
</evidence>
<proteinExistence type="predicted"/>
<keyword evidence="2" id="KW-1185">Reference proteome</keyword>
<sequence length="148" mass="15177">MAGKRGRSRGATWWAAVLAGALGLAGCGKPEPRPAAAVRGVVTYQGVPLAGGMVVFAPCREKGTVGKSVSATVATDGGFRLAVEGADAVVPGWYRVALADPPGVFTEAAGYPRFPAALRRPDKSGLEREVVAGKDNVFVFQVEVPTGP</sequence>
<gene>
    <name evidence="1" type="ORF">FRUB_03032</name>
</gene>
<dbReference type="AlphaFoldDB" id="A0A225DQR2"/>
<dbReference type="Proteomes" id="UP000214646">
    <property type="component" value="Unassembled WGS sequence"/>
</dbReference>
<accession>A0A225DQR2</accession>
<protein>
    <recommendedName>
        <fullName evidence="3">Carboxypeptidase regulatory-like domain-containing protein</fullName>
    </recommendedName>
</protein>
<evidence type="ECO:0000313" key="1">
    <source>
        <dbReference type="EMBL" id="OWK43433.1"/>
    </source>
</evidence>
<comment type="caution">
    <text evidence="1">The sequence shown here is derived from an EMBL/GenBank/DDBJ whole genome shotgun (WGS) entry which is preliminary data.</text>
</comment>
<reference evidence="2" key="1">
    <citation type="submission" date="2017-06" db="EMBL/GenBank/DDBJ databases">
        <title>Genome analysis of Fimbriiglobus ruber SP5, the first member of the order Planctomycetales with confirmed chitinolytic capability.</title>
        <authorList>
            <person name="Ravin N.V."/>
            <person name="Rakitin A.L."/>
            <person name="Ivanova A.A."/>
            <person name="Beletsky A.V."/>
            <person name="Kulichevskaya I.S."/>
            <person name="Mardanov A.V."/>
            <person name="Dedysh S.N."/>
        </authorList>
    </citation>
    <scope>NUCLEOTIDE SEQUENCE [LARGE SCALE GENOMIC DNA]</scope>
    <source>
        <strain evidence="2">SP5</strain>
    </source>
</reference>